<organism evidence="2 3">
    <name type="scientific">Boletus edulis BED1</name>
    <dbReference type="NCBI Taxonomy" id="1328754"/>
    <lineage>
        <taxon>Eukaryota</taxon>
        <taxon>Fungi</taxon>
        <taxon>Dikarya</taxon>
        <taxon>Basidiomycota</taxon>
        <taxon>Agaricomycotina</taxon>
        <taxon>Agaricomycetes</taxon>
        <taxon>Agaricomycetidae</taxon>
        <taxon>Boletales</taxon>
        <taxon>Boletineae</taxon>
        <taxon>Boletaceae</taxon>
        <taxon>Boletoideae</taxon>
        <taxon>Boletus</taxon>
    </lineage>
</organism>
<feature type="region of interest" description="Disordered" evidence="1">
    <location>
        <begin position="222"/>
        <end position="313"/>
    </location>
</feature>
<feature type="region of interest" description="Disordered" evidence="1">
    <location>
        <begin position="1"/>
        <end position="53"/>
    </location>
</feature>
<name>A0AAD4BKZ1_BOLED</name>
<feature type="compositionally biased region" description="Polar residues" evidence="1">
    <location>
        <begin position="610"/>
        <end position="622"/>
    </location>
</feature>
<reference evidence="2" key="1">
    <citation type="submission" date="2019-10" db="EMBL/GenBank/DDBJ databases">
        <authorList>
            <consortium name="DOE Joint Genome Institute"/>
            <person name="Kuo A."/>
            <person name="Miyauchi S."/>
            <person name="Kiss E."/>
            <person name="Drula E."/>
            <person name="Kohler A."/>
            <person name="Sanchez-Garcia M."/>
            <person name="Andreopoulos B."/>
            <person name="Barry K.W."/>
            <person name="Bonito G."/>
            <person name="Buee M."/>
            <person name="Carver A."/>
            <person name="Chen C."/>
            <person name="Cichocki N."/>
            <person name="Clum A."/>
            <person name="Culley D."/>
            <person name="Crous P.W."/>
            <person name="Fauchery L."/>
            <person name="Girlanda M."/>
            <person name="Hayes R."/>
            <person name="Keri Z."/>
            <person name="LaButti K."/>
            <person name="Lipzen A."/>
            <person name="Lombard V."/>
            <person name="Magnuson J."/>
            <person name="Maillard F."/>
            <person name="Morin E."/>
            <person name="Murat C."/>
            <person name="Nolan M."/>
            <person name="Ohm R."/>
            <person name="Pangilinan J."/>
            <person name="Pereira M."/>
            <person name="Perotto S."/>
            <person name="Peter M."/>
            <person name="Riley R."/>
            <person name="Sitrit Y."/>
            <person name="Stielow B."/>
            <person name="Szollosi G."/>
            <person name="Zifcakova L."/>
            <person name="Stursova M."/>
            <person name="Spatafora J.W."/>
            <person name="Tedersoo L."/>
            <person name="Vaario L.-M."/>
            <person name="Yamada A."/>
            <person name="Yan M."/>
            <person name="Wang P."/>
            <person name="Xu J."/>
            <person name="Bruns T."/>
            <person name="Baldrian P."/>
            <person name="Vilgalys R."/>
            <person name="Henrissat B."/>
            <person name="Grigoriev I.V."/>
            <person name="Hibbett D."/>
            <person name="Nagy L.G."/>
            <person name="Martin F.M."/>
        </authorList>
    </citation>
    <scope>NUCLEOTIDE SEQUENCE</scope>
    <source>
        <strain evidence="2">BED1</strain>
    </source>
</reference>
<feature type="compositionally biased region" description="Polar residues" evidence="1">
    <location>
        <begin position="34"/>
        <end position="53"/>
    </location>
</feature>
<proteinExistence type="predicted"/>
<feature type="compositionally biased region" description="Pro residues" evidence="1">
    <location>
        <begin position="236"/>
        <end position="253"/>
    </location>
</feature>
<keyword evidence="3" id="KW-1185">Reference proteome</keyword>
<evidence type="ECO:0000256" key="1">
    <source>
        <dbReference type="SAM" id="MobiDB-lite"/>
    </source>
</evidence>
<feature type="compositionally biased region" description="Polar residues" evidence="1">
    <location>
        <begin position="591"/>
        <end position="602"/>
    </location>
</feature>
<feature type="compositionally biased region" description="Polar residues" evidence="1">
    <location>
        <begin position="7"/>
        <end position="17"/>
    </location>
</feature>
<feature type="region of interest" description="Disordered" evidence="1">
    <location>
        <begin position="566"/>
        <end position="661"/>
    </location>
</feature>
<reference evidence="2" key="2">
    <citation type="journal article" date="2020" name="Nat. Commun.">
        <title>Large-scale genome sequencing of mycorrhizal fungi provides insights into the early evolution of symbiotic traits.</title>
        <authorList>
            <person name="Miyauchi S."/>
            <person name="Kiss E."/>
            <person name="Kuo A."/>
            <person name="Drula E."/>
            <person name="Kohler A."/>
            <person name="Sanchez-Garcia M."/>
            <person name="Morin E."/>
            <person name="Andreopoulos B."/>
            <person name="Barry K.W."/>
            <person name="Bonito G."/>
            <person name="Buee M."/>
            <person name="Carver A."/>
            <person name="Chen C."/>
            <person name="Cichocki N."/>
            <person name="Clum A."/>
            <person name="Culley D."/>
            <person name="Crous P.W."/>
            <person name="Fauchery L."/>
            <person name="Girlanda M."/>
            <person name="Hayes R.D."/>
            <person name="Keri Z."/>
            <person name="LaButti K."/>
            <person name="Lipzen A."/>
            <person name="Lombard V."/>
            <person name="Magnuson J."/>
            <person name="Maillard F."/>
            <person name="Murat C."/>
            <person name="Nolan M."/>
            <person name="Ohm R.A."/>
            <person name="Pangilinan J."/>
            <person name="Pereira M.F."/>
            <person name="Perotto S."/>
            <person name="Peter M."/>
            <person name="Pfister S."/>
            <person name="Riley R."/>
            <person name="Sitrit Y."/>
            <person name="Stielow J.B."/>
            <person name="Szollosi G."/>
            <person name="Zifcakova L."/>
            <person name="Stursova M."/>
            <person name="Spatafora J.W."/>
            <person name="Tedersoo L."/>
            <person name="Vaario L.M."/>
            <person name="Yamada A."/>
            <person name="Yan M."/>
            <person name="Wang P."/>
            <person name="Xu J."/>
            <person name="Bruns T."/>
            <person name="Baldrian P."/>
            <person name="Vilgalys R."/>
            <person name="Dunand C."/>
            <person name="Henrissat B."/>
            <person name="Grigoriev I.V."/>
            <person name="Hibbett D."/>
            <person name="Nagy L.G."/>
            <person name="Martin F.M."/>
        </authorList>
    </citation>
    <scope>NUCLEOTIDE SEQUENCE</scope>
    <source>
        <strain evidence="2">BED1</strain>
    </source>
</reference>
<feature type="compositionally biased region" description="Basic and acidic residues" evidence="1">
    <location>
        <begin position="545"/>
        <end position="554"/>
    </location>
</feature>
<evidence type="ECO:0000313" key="2">
    <source>
        <dbReference type="EMBL" id="KAF8433564.1"/>
    </source>
</evidence>
<dbReference type="EMBL" id="WHUW01000033">
    <property type="protein sequence ID" value="KAF8433564.1"/>
    <property type="molecule type" value="Genomic_DNA"/>
</dbReference>
<feature type="region of interest" description="Disordered" evidence="1">
    <location>
        <begin position="372"/>
        <end position="391"/>
    </location>
</feature>
<evidence type="ECO:0000313" key="3">
    <source>
        <dbReference type="Proteomes" id="UP001194468"/>
    </source>
</evidence>
<sequence length="820" mass="90728">MGRDSLSLFSGSANSVNRRNDRAELGDMDAVQDRPTQILSRPSGDSDTTTAPSATYLHALQQGTYIQLSETASHPAPSREATPVPSRSPAHRLPCLSLPSRFMPHHSPVPRSQPPDDVTGNDYLSFIDFFSPSTSDELNIYNIQDSTQKIPSRRLESISIPPSSPYSISHHNNLSLTSLTSMRFAPPSPTSLIVQQRSPTDAISATSSSSVTLSAMVFAPPSPSTDLAPTRLQPLSDPPSPYSPLEFAPPPSPLQEVFNGPSLLTAPELPSECGRKLKSKQRSKSSSPYHLHGVPSPLPPTTNELGANERADRIRRNRKLARVFGRTPGAEEPITDVHEPRILKKSQPLAGLLTKQKNHRHALSVSLSLKAPGMKTEPSTPWQTGDLWSPDGRRHSIPLATGLTLYTDDKQYKKAKDRHRSRNLRDSLEAASTRSFIDLSDEEVRDDDVSDLSCFAMHQSRYRTLRHSNSTPSLVESLDSEAQAELQRRRKREQLAKLHRCLGSRVPPEAVNGCVVGPPLPLPAPSKEPKRQHQRRGSKSAPSDEFDRGKEELDEREKALIVRRAQKMERVFGTPPPQMLYHTRPTHPTAPVSQPTSPNNLNPYVLTLDLPSSSRNPNQSAYTGKAPPRLGPSDSSRCLLAANDDSNLSSPSSLAQSFADSLPESSSGYQQILAQSSVYFNYQHSLNSLIDIIDRDDRHSLLELYRFFRGDADESSDNEQVAVNARRASNATSLSASVTSLSSEFYVSPKTAQFQIRRRKAAKLTNFFGVDYRELIQNILESIEKGVEEERTKGNLQPQEVEVLMHRVRSLRTIQNPLLS</sequence>
<dbReference type="Proteomes" id="UP001194468">
    <property type="component" value="Unassembled WGS sequence"/>
</dbReference>
<accession>A0AAD4BKZ1</accession>
<feature type="region of interest" description="Disordered" evidence="1">
    <location>
        <begin position="507"/>
        <end position="554"/>
    </location>
</feature>
<dbReference type="AlphaFoldDB" id="A0AAD4BKZ1"/>
<feature type="compositionally biased region" description="Low complexity" evidence="1">
    <location>
        <begin position="641"/>
        <end position="661"/>
    </location>
</feature>
<feature type="region of interest" description="Disordered" evidence="1">
    <location>
        <begin position="66"/>
        <end position="90"/>
    </location>
</feature>
<protein>
    <submittedName>
        <fullName evidence="2">Uncharacterized protein</fullName>
    </submittedName>
</protein>
<comment type="caution">
    <text evidence="2">The sequence shown here is derived from an EMBL/GenBank/DDBJ whole genome shotgun (WGS) entry which is preliminary data.</text>
</comment>
<gene>
    <name evidence="2" type="ORF">L210DRAFT_3556477</name>
</gene>